<dbReference type="KEGG" id="otw:112240036"/>
<feature type="region of interest" description="Disordered" evidence="10">
    <location>
        <begin position="521"/>
        <end position="570"/>
    </location>
</feature>
<feature type="region of interest" description="Disordered" evidence="10">
    <location>
        <begin position="654"/>
        <end position="712"/>
    </location>
</feature>
<keyword evidence="5" id="KW-0862">Zinc</keyword>
<dbReference type="GO" id="GO:0005634">
    <property type="term" value="C:nucleus"/>
    <property type="evidence" value="ECO:0007669"/>
    <property type="project" value="UniProtKB-SubCell"/>
</dbReference>
<keyword evidence="4 9" id="KW-0863">Zinc-finger</keyword>
<evidence type="ECO:0000313" key="12">
    <source>
        <dbReference type="Ensembl" id="ENSOTSP00005087683.2"/>
    </source>
</evidence>
<name>A0A8C8J003_ONCTS</name>
<dbReference type="GeneID" id="112240036"/>
<dbReference type="InterPro" id="IPR013087">
    <property type="entry name" value="Znf_C2H2_type"/>
</dbReference>
<dbReference type="Ensembl" id="ENSOTST00005095166.2">
    <property type="protein sequence ID" value="ENSOTSP00005087683.2"/>
    <property type="gene ID" value="ENSOTSG00005041304.2"/>
</dbReference>
<keyword evidence="8" id="KW-0539">Nucleus</keyword>
<dbReference type="Proteomes" id="UP000694402">
    <property type="component" value="Unassembled WGS sequence"/>
</dbReference>
<protein>
    <recommendedName>
        <fullName evidence="11">C2H2-type domain-containing protein</fullName>
    </recommendedName>
</protein>
<feature type="domain" description="C2H2-type" evidence="11">
    <location>
        <begin position="899"/>
        <end position="929"/>
    </location>
</feature>
<evidence type="ECO:0000256" key="1">
    <source>
        <dbReference type="ARBA" id="ARBA00004123"/>
    </source>
</evidence>
<feature type="compositionally biased region" description="Basic and acidic residues" evidence="10">
    <location>
        <begin position="1019"/>
        <end position="1031"/>
    </location>
</feature>
<feature type="compositionally biased region" description="Basic and acidic residues" evidence="10">
    <location>
        <begin position="986"/>
        <end position="995"/>
    </location>
</feature>
<feature type="domain" description="C2H2-type" evidence="11">
    <location>
        <begin position="260"/>
        <end position="287"/>
    </location>
</feature>
<evidence type="ECO:0000259" key="11">
    <source>
        <dbReference type="PROSITE" id="PS50157"/>
    </source>
</evidence>
<feature type="compositionally biased region" description="Low complexity" evidence="10">
    <location>
        <begin position="345"/>
        <end position="364"/>
    </location>
</feature>
<reference evidence="12" key="1">
    <citation type="submission" date="2025-08" db="UniProtKB">
        <authorList>
            <consortium name="Ensembl"/>
        </authorList>
    </citation>
    <scope>IDENTIFICATION</scope>
</reference>
<dbReference type="PANTHER" id="PTHR24391:SF28">
    <property type="entry name" value="ZINC FINGER E-BOX-BINDING HOMEOBOX 2"/>
    <property type="match status" value="1"/>
</dbReference>
<dbReference type="InterPro" id="IPR051574">
    <property type="entry name" value="ZnF_E-box_Homeobox"/>
</dbReference>
<evidence type="ECO:0000256" key="2">
    <source>
        <dbReference type="ARBA" id="ARBA00022723"/>
    </source>
</evidence>
<dbReference type="GO" id="GO:0000981">
    <property type="term" value="F:DNA-binding transcription factor activity, RNA polymerase II-specific"/>
    <property type="evidence" value="ECO:0007669"/>
    <property type="project" value="TreeGrafter"/>
</dbReference>
<feature type="compositionally biased region" description="Basic and acidic residues" evidence="10">
    <location>
        <begin position="91"/>
        <end position="110"/>
    </location>
</feature>
<evidence type="ECO:0000256" key="5">
    <source>
        <dbReference type="ARBA" id="ARBA00022833"/>
    </source>
</evidence>
<evidence type="ECO:0000256" key="4">
    <source>
        <dbReference type="ARBA" id="ARBA00022771"/>
    </source>
</evidence>
<keyword evidence="2" id="KW-0479">Metal-binding</keyword>
<dbReference type="GO" id="GO:0008270">
    <property type="term" value="F:zinc ion binding"/>
    <property type="evidence" value="ECO:0007669"/>
    <property type="project" value="UniProtKB-KW"/>
</dbReference>
<feature type="compositionally biased region" description="Basic and acidic residues" evidence="10">
    <location>
        <begin position="1045"/>
        <end position="1054"/>
    </location>
</feature>
<keyword evidence="7" id="KW-0371">Homeobox</keyword>
<proteinExistence type="predicted"/>
<evidence type="ECO:0000256" key="8">
    <source>
        <dbReference type="ARBA" id="ARBA00023242"/>
    </source>
</evidence>
<dbReference type="FunFam" id="3.30.160.60:FF:000045">
    <property type="entry name" value="ZFP69 zinc finger protein B"/>
    <property type="match status" value="1"/>
</dbReference>
<dbReference type="GeneTree" id="ENSGT00950000183208"/>
<feature type="compositionally biased region" description="Polar residues" evidence="10">
    <location>
        <begin position="654"/>
        <end position="675"/>
    </location>
</feature>
<feature type="compositionally biased region" description="Basic and acidic residues" evidence="10">
    <location>
        <begin position="701"/>
        <end position="712"/>
    </location>
</feature>
<dbReference type="PANTHER" id="PTHR24391">
    <property type="entry name" value="HISTONE H4 TRANSCRIPTION FACTOR-RELATED"/>
    <property type="match status" value="1"/>
</dbReference>
<feature type="region of interest" description="Disordered" evidence="10">
    <location>
        <begin position="587"/>
        <end position="635"/>
    </location>
</feature>
<feature type="compositionally biased region" description="Polar residues" evidence="10">
    <location>
        <begin position="550"/>
        <end position="561"/>
    </location>
</feature>
<feature type="region of interest" description="Disordered" evidence="10">
    <location>
        <begin position="1"/>
        <end position="110"/>
    </location>
</feature>
<dbReference type="FunFam" id="3.30.160.60:FF:000013">
    <property type="entry name" value="Putative zinc finger E-box-binding homeobox 2"/>
    <property type="match status" value="2"/>
</dbReference>
<dbReference type="GO" id="GO:0000122">
    <property type="term" value="P:negative regulation of transcription by RNA polymerase II"/>
    <property type="evidence" value="ECO:0007669"/>
    <property type="project" value="UniProtKB-ARBA"/>
</dbReference>
<dbReference type="PROSITE" id="PS50157">
    <property type="entry name" value="ZINC_FINGER_C2H2_2"/>
    <property type="match status" value="5"/>
</dbReference>
<feature type="region of interest" description="Disordered" evidence="10">
    <location>
        <begin position="314"/>
        <end position="398"/>
    </location>
</feature>
<feature type="domain" description="C2H2-type" evidence="11">
    <location>
        <begin position="206"/>
        <end position="234"/>
    </location>
</feature>
<reference evidence="12" key="2">
    <citation type="submission" date="2025-09" db="UniProtKB">
        <authorList>
            <consortium name="Ensembl"/>
        </authorList>
    </citation>
    <scope>IDENTIFICATION</scope>
</reference>
<accession>A0A8C8J003</accession>
<evidence type="ECO:0000256" key="6">
    <source>
        <dbReference type="ARBA" id="ARBA00023125"/>
    </source>
</evidence>
<evidence type="ECO:0000313" key="13">
    <source>
        <dbReference type="Proteomes" id="UP000694402"/>
    </source>
</evidence>
<organism evidence="12 13">
    <name type="scientific">Oncorhynchus tshawytscha</name>
    <name type="common">Chinook salmon</name>
    <name type="synonym">Salmo tshawytscha</name>
    <dbReference type="NCBI Taxonomy" id="74940"/>
    <lineage>
        <taxon>Eukaryota</taxon>
        <taxon>Metazoa</taxon>
        <taxon>Chordata</taxon>
        <taxon>Craniata</taxon>
        <taxon>Vertebrata</taxon>
        <taxon>Euteleostomi</taxon>
        <taxon>Actinopterygii</taxon>
        <taxon>Neopterygii</taxon>
        <taxon>Teleostei</taxon>
        <taxon>Protacanthopterygii</taxon>
        <taxon>Salmoniformes</taxon>
        <taxon>Salmonidae</taxon>
        <taxon>Salmoninae</taxon>
        <taxon>Oncorhynchus</taxon>
    </lineage>
</organism>
<dbReference type="RefSeq" id="XP_042186019.1">
    <property type="nucleotide sequence ID" value="XM_042330085.1"/>
</dbReference>
<sequence>MMAEESRGKRRKQANPRRNQVDIEWVSSLGSEGEDGDEVGLWSPEPQDYQGSLDKTSLTPSEGEGDGEGTDPGGTPSPRGQSTQPQSPIPREGHWAVREEEVPKSGITMDRKQESLMTYTGQRSDSRAMEDLAHYDFLVQLRKASSHQPASHHYQHHNYLPPNGRSPAPAMYHTGSLRLHDDLPPIWSVGARRSSERPDGVPLNLQACPFCQHTFHRGGSLREHIRFCHERDGGHYSAQMERHMGLHSQHIDHGAESRKFKCFQCGKSFKYKHHLKEHLRIHSGEKPYECSNCKKRFSHSGSYSSHLSSKKCLTGGGGGGGGGGRRHRGGGESYNNRHSQATYQSSPASPSAGSSRNSSGKGSPYLPHTQKRQSPMGLGRELDPPGDQSRGDLQGRDLGRLWDPPAEFSLRDNVFKGTNLLPYLHTSAGGKFEQMLQEMFDREEGDVGSPREEGRLGIHNGGRDRKADDPKPLKRNRTGSGEGYRGGGGVTCHWCSQLFPSPAVLLQHERYLCKVNRQAMEVPEGPRSKDHLSPLYFSSRTPLQPPPPDNNNKTSAMTNGFSKDESPLQRPCWHSVPQELLVAMHSPLQPRPDSLSMRSYWSSQESGRSGGSPGQPAPTSPATDMSSLLPIGPLPSSEIDSPLCLDLSSTTLTPHWSRTIPQGRTAGSGSSQNDQPLDLSLPKPQEGKVLEDSMPSNGHPRLGEKREKTYREPAENQQLHRRLSLCPPWQQHQGVYSGVPMFEGSVYSAYPLFNPMMPAGLAGSGHDVVPSLPLSPRFLSPMVYMMESDTDAVLKRIRQERQAIMGEVMDCGGLDYPSLMEEGGEGEGGPGRKRLKKTDDGLYACDICDKTFQKSSSLLRHKYEHTGKRPHECQICRKAFKHKHHLMEHSRLHSGEKPYECDKCGKRFSHSGSYSQHMNHRYTYCSRNQEQEGIEEPPLTPGGSTDLGHVSGGTPFSMEYTPMFLSDASLDGGIGGRAHEEEDETDKTKGGHMKEACTLSGSGSGEGLGLELCSSPVGNERDRPHVDRDNGEGENSGLQTYRLENNNHWDRDALEQNVDQNTDAYELSPEAPLSQ</sequence>
<feature type="compositionally biased region" description="Polar residues" evidence="10">
    <location>
        <begin position="596"/>
        <end position="607"/>
    </location>
</feature>
<keyword evidence="3" id="KW-0677">Repeat</keyword>
<comment type="subcellular location">
    <subcellularLocation>
        <location evidence="1">Nucleus</location>
    </subcellularLocation>
</comment>
<dbReference type="SMART" id="SM00355">
    <property type="entry name" value="ZnF_C2H2"/>
    <property type="match status" value="7"/>
</dbReference>
<feature type="compositionally biased region" description="Basic and acidic residues" evidence="10">
    <location>
        <begin position="389"/>
        <end position="398"/>
    </location>
</feature>
<feature type="domain" description="C2H2-type" evidence="11">
    <location>
        <begin position="843"/>
        <end position="870"/>
    </location>
</feature>
<keyword evidence="13" id="KW-1185">Reference proteome</keyword>
<feature type="compositionally biased region" description="Gly residues" evidence="10">
    <location>
        <begin position="314"/>
        <end position="323"/>
    </location>
</feature>
<feature type="region of interest" description="Disordered" evidence="10">
    <location>
        <begin position="442"/>
        <end position="483"/>
    </location>
</feature>
<evidence type="ECO:0000256" key="9">
    <source>
        <dbReference type="PROSITE-ProRule" id="PRU00042"/>
    </source>
</evidence>
<gene>
    <name evidence="12" type="primary">LOC112240036</name>
</gene>
<dbReference type="FunFam" id="3.30.160.60:FF:001450">
    <property type="entry name" value="zinc finger protein 774"/>
    <property type="match status" value="1"/>
</dbReference>
<dbReference type="AlphaFoldDB" id="A0A8C8J003"/>
<dbReference type="PROSITE" id="PS00028">
    <property type="entry name" value="ZINC_FINGER_C2H2_1"/>
    <property type="match status" value="4"/>
</dbReference>
<keyword evidence="6" id="KW-0238">DNA-binding</keyword>
<feature type="compositionally biased region" description="Polar residues" evidence="10">
    <location>
        <begin position="333"/>
        <end position="344"/>
    </location>
</feature>
<evidence type="ECO:0000256" key="10">
    <source>
        <dbReference type="SAM" id="MobiDB-lite"/>
    </source>
</evidence>
<feature type="region of interest" description="Disordered" evidence="10">
    <location>
        <begin position="929"/>
        <end position="955"/>
    </location>
</feature>
<dbReference type="Pfam" id="PF00096">
    <property type="entry name" value="zf-C2H2"/>
    <property type="match status" value="3"/>
</dbReference>
<feature type="compositionally biased region" description="Polar residues" evidence="10">
    <location>
        <begin position="49"/>
        <end position="58"/>
    </location>
</feature>
<dbReference type="FunFam" id="3.30.160.60:FF:000744">
    <property type="entry name" value="zinc finger E-box-binding homeobox 1"/>
    <property type="match status" value="1"/>
</dbReference>
<dbReference type="GO" id="GO:0000978">
    <property type="term" value="F:RNA polymerase II cis-regulatory region sequence-specific DNA binding"/>
    <property type="evidence" value="ECO:0007669"/>
    <property type="project" value="TreeGrafter"/>
</dbReference>
<feature type="domain" description="C2H2-type" evidence="11">
    <location>
        <begin position="871"/>
        <end position="898"/>
    </location>
</feature>
<evidence type="ECO:0000256" key="3">
    <source>
        <dbReference type="ARBA" id="ARBA00022737"/>
    </source>
</evidence>
<feature type="compositionally biased region" description="Basic and acidic residues" evidence="10">
    <location>
        <begin position="449"/>
        <end position="472"/>
    </location>
</feature>
<feature type="region of interest" description="Disordered" evidence="10">
    <location>
        <begin position="967"/>
        <end position="1075"/>
    </location>
</feature>
<feature type="compositionally biased region" description="Low complexity" evidence="10">
    <location>
        <begin position="626"/>
        <end position="635"/>
    </location>
</feature>
<evidence type="ECO:0000256" key="7">
    <source>
        <dbReference type="ARBA" id="ARBA00023155"/>
    </source>
</evidence>